<evidence type="ECO:0000313" key="2">
    <source>
        <dbReference type="EMBL" id="EPE35504.1"/>
    </source>
</evidence>
<dbReference type="GeneID" id="19470245"/>
<dbReference type="AlphaFoldDB" id="S3DEF7"/>
<feature type="region of interest" description="Disordered" evidence="1">
    <location>
        <begin position="92"/>
        <end position="118"/>
    </location>
</feature>
<organism evidence="2 3">
    <name type="scientific">Glarea lozoyensis (strain ATCC 20868 / MF5171)</name>
    <dbReference type="NCBI Taxonomy" id="1116229"/>
    <lineage>
        <taxon>Eukaryota</taxon>
        <taxon>Fungi</taxon>
        <taxon>Dikarya</taxon>
        <taxon>Ascomycota</taxon>
        <taxon>Pezizomycotina</taxon>
        <taxon>Leotiomycetes</taxon>
        <taxon>Helotiales</taxon>
        <taxon>Helotiaceae</taxon>
        <taxon>Glarea</taxon>
    </lineage>
</organism>
<evidence type="ECO:0000313" key="3">
    <source>
        <dbReference type="Proteomes" id="UP000016922"/>
    </source>
</evidence>
<dbReference type="EMBL" id="KE145354">
    <property type="protein sequence ID" value="EPE35504.1"/>
    <property type="molecule type" value="Genomic_DNA"/>
</dbReference>
<evidence type="ECO:0000256" key="1">
    <source>
        <dbReference type="SAM" id="MobiDB-lite"/>
    </source>
</evidence>
<dbReference type="eggNOG" id="ENOG502T2I8">
    <property type="taxonomic scope" value="Eukaryota"/>
</dbReference>
<dbReference type="HOGENOM" id="CLU_569916_0_0_1"/>
<dbReference type="RefSeq" id="XP_008077583.1">
    <property type="nucleotide sequence ID" value="XM_008079392.1"/>
</dbReference>
<proteinExistence type="predicted"/>
<dbReference type="OrthoDB" id="3562147at2759"/>
<name>S3DEF7_GLAL2</name>
<accession>S3DEF7</accession>
<protein>
    <submittedName>
        <fullName evidence="2">Uncharacterized protein</fullName>
    </submittedName>
</protein>
<keyword evidence="3" id="KW-1185">Reference proteome</keyword>
<dbReference type="Proteomes" id="UP000016922">
    <property type="component" value="Unassembled WGS sequence"/>
</dbReference>
<dbReference type="OMA" id="AGWAMEI"/>
<reference evidence="2 3" key="1">
    <citation type="journal article" date="2013" name="BMC Genomics">
        <title>Genomics-driven discovery of the pneumocandin biosynthetic gene cluster in the fungus Glarea lozoyensis.</title>
        <authorList>
            <person name="Chen L."/>
            <person name="Yue Q."/>
            <person name="Zhang X."/>
            <person name="Xiang M."/>
            <person name="Wang C."/>
            <person name="Li S."/>
            <person name="Che Y."/>
            <person name="Ortiz-Lopez F.J."/>
            <person name="Bills G.F."/>
            <person name="Liu X."/>
            <person name="An Z."/>
        </authorList>
    </citation>
    <scope>NUCLEOTIDE SEQUENCE [LARGE SCALE GENOMIC DNA]</scope>
    <source>
        <strain evidence="3">ATCC 20868 / MF5171</strain>
    </source>
</reference>
<sequence>MEYTTQSYVTDGVDIAKTHLGEQMSIDTKGRVMNQRIYAKTSTGKGYDAKTEAPDDEHPISLLATQAEIDSRKDTVQYLVVGIIIAKEPGRYATSGQGPSRNKGRDAERKSRGVLPREPNVLRALVPVTAHLDPTSTPLYRIAYGQENGICKVKPMVFENIFFFPEIWERVSAKNAKEKKTEIGQICKSLAADSQNPPERNVISIKKRRSNTNQPEREFTVSAQVNSANRLKLQHDVFMISKSAVALQALQETIRSILPDLRCKPNNAAILEFLQYEKALDAEETESLISAIQKTYPELPLMKKEVVNSLHQSLCRTGLGPKLPYKFLIQFLRFGHERVETRDMNDNSVDQVVESTLKDISIWAEMETLQRTPAKCVDQRRSLEFLGGICNELKDVVAFLERQAQALREQHGGLTMHKSVEELSAKIGQCAGAAALQLLEEQWFALHADQMAMSNQGGTNRIRELITIIERYITGCEHL</sequence>
<dbReference type="KEGG" id="glz:GLAREA_11203"/>
<gene>
    <name evidence="2" type="ORF">GLAREA_11203</name>
</gene>